<name>A0A6J7NSP9_9ZZZZ</name>
<accession>A0A6J7NSP9</accession>
<dbReference type="EMBL" id="CAFBPH010000076">
    <property type="protein sequence ID" value="CAB5011617.1"/>
    <property type="molecule type" value="Genomic_DNA"/>
</dbReference>
<dbReference type="EMBL" id="CAEZSM010000055">
    <property type="protein sequence ID" value="CAB4542657.1"/>
    <property type="molecule type" value="Genomic_DNA"/>
</dbReference>
<dbReference type="EMBL" id="CAFBOX010000032">
    <property type="protein sequence ID" value="CAB4993064.1"/>
    <property type="molecule type" value="Genomic_DNA"/>
</dbReference>
<gene>
    <name evidence="2" type="ORF">UFOPK1438_00555</name>
    <name evidence="3" type="ORF">UFOPK4035_00304</name>
    <name evidence="4" type="ORF">UFOPK4087_00469</name>
</gene>
<sequence>MIVTSLPNDFHTDANSEPITPPPKTMTLFGT</sequence>
<dbReference type="AlphaFoldDB" id="A0A6J7NSP9"/>
<evidence type="ECO:0000256" key="1">
    <source>
        <dbReference type="SAM" id="MobiDB-lite"/>
    </source>
</evidence>
<evidence type="ECO:0000313" key="4">
    <source>
        <dbReference type="EMBL" id="CAB5011617.1"/>
    </source>
</evidence>
<reference evidence="3" key="1">
    <citation type="submission" date="2020-05" db="EMBL/GenBank/DDBJ databases">
        <authorList>
            <person name="Chiriac C."/>
            <person name="Salcher M."/>
            <person name="Ghai R."/>
            <person name="Kavagutti S V."/>
        </authorList>
    </citation>
    <scope>NUCLEOTIDE SEQUENCE</scope>
</reference>
<evidence type="ECO:0000313" key="2">
    <source>
        <dbReference type="EMBL" id="CAB4542657.1"/>
    </source>
</evidence>
<proteinExistence type="predicted"/>
<organism evidence="3">
    <name type="scientific">freshwater metagenome</name>
    <dbReference type="NCBI Taxonomy" id="449393"/>
    <lineage>
        <taxon>unclassified sequences</taxon>
        <taxon>metagenomes</taxon>
        <taxon>ecological metagenomes</taxon>
    </lineage>
</organism>
<feature type="region of interest" description="Disordered" evidence="1">
    <location>
        <begin position="1"/>
        <end position="31"/>
    </location>
</feature>
<protein>
    <submittedName>
        <fullName evidence="3">Unannotated protein</fullName>
    </submittedName>
</protein>
<evidence type="ECO:0000313" key="3">
    <source>
        <dbReference type="EMBL" id="CAB4993064.1"/>
    </source>
</evidence>